<dbReference type="Pfam" id="PF00116">
    <property type="entry name" value="COX2"/>
    <property type="match status" value="1"/>
</dbReference>
<organism evidence="3 4">
    <name type="scientific">Caldiarchaeum subterraneum</name>
    <dbReference type="NCBI Taxonomy" id="311458"/>
    <lineage>
        <taxon>Archaea</taxon>
        <taxon>Nitrososphaerota</taxon>
        <taxon>Candidatus Caldarchaeales</taxon>
        <taxon>Candidatus Caldarchaeaceae</taxon>
        <taxon>Candidatus Caldarchaeum</taxon>
    </lineage>
</organism>
<dbReference type="InterPro" id="IPR008972">
    <property type="entry name" value="Cupredoxin"/>
</dbReference>
<dbReference type="GO" id="GO:0004129">
    <property type="term" value="F:cytochrome-c oxidase activity"/>
    <property type="evidence" value="ECO:0007669"/>
    <property type="project" value="InterPro"/>
</dbReference>
<feature type="transmembrane region" description="Helical" evidence="1">
    <location>
        <begin position="48"/>
        <end position="66"/>
    </location>
</feature>
<evidence type="ECO:0000259" key="2">
    <source>
        <dbReference type="PROSITE" id="PS50857"/>
    </source>
</evidence>
<dbReference type="AlphaFoldDB" id="A0A832ZW49"/>
<dbReference type="Gene3D" id="2.60.40.420">
    <property type="entry name" value="Cupredoxins - blue copper proteins"/>
    <property type="match status" value="1"/>
</dbReference>
<dbReference type="SUPFAM" id="SSF49503">
    <property type="entry name" value="Cupredoxins"/>
    <property type="match status" value="1"/>
</dbReference>
<accession>A0A832ZW49</accession>
<dbReference type="PROSITE" id="PS50857">
    <property type="entry name" value="COX2_CUA"/>
    <property type="match status" value="1"/>
</dbReference>
<feature type="domain" description="Cytochrome oxidase subunit II copper A binding" evidence="2">
    <location>
        <begin position="88"/>
        <end position="187"/>
    </location>
</feature>
<sequence length="187" mass="20122">MWGSSLGALLILLYVTSPFLVVFFLLVFLSVRRGRQAEKLLNTSKKRLAVAEVLWLMLVASIWTAVNVSSLSWIPAGVGDPALAVPAAGEQVLEVEAFMWGYNLSTTTLEAGRPVRVVAWSTDTLHSTGIYSPDGELLVTLMLMPGMREQVLLTLEPGVYTLRCLEFCGDGHAFMSAVFTVAGAGGG</sequence>
<dbReference type="Proteomes" id="UP000608579">
    <property type="component" value="Unassembled WGS sequence"/>
</dbReference>
<evidence type="ECO:0000313" key="4">
    <source>
        <dbReference type="Proteomes" id="UP000608579"/>
    </source>
</evidence>
<dbReference type="GO" id="GO:0005507">
    <property type="term" value="F:copper ion binding"/>
    <property type="evidence" value="ECO:0007669"/>
    <property type="project" value="InterPro"/>
</dbReference>
<dbReference type="GO" id="GO:0016020">
    <property type="term" value="C:membrane"/>
    <property type="evidence" value="ECO:0007669"/>
    <property type="project" value="InterPro"/>
</dbReference>
<dbReference type="EMBL" id="DQVM01000060">
    <property type="protein sequence ID" value="HIQ29541.1"/>
    <property type="molecule type" value="Genomic_DNA"/>
</dbReference>
<name>A0A832ZW49_CALS0</name>
<proteinExistence type="predicted"/>
<dbReference type="InterPro" id="IPR002429">
    <property type="entry name" value="CcO_II-like_C"/>
</dbReference>
<protein>
    <recommendedName>
        <fullName evidence="2">Cytochrome oxidase subunit II copper A binding domain-containing protein</fullName>
    </recommendedName>
</protein>
<keyword evidence="1" id="KW-0812">Transmembrane</keyword>
<gene>
    <name evidence="3" type="ORF">EYH45_03150</name>
</gene>
<comment type="caution">
    <text evidence="3">The sequence shown here is derived from an EMBL/GenBank/DDBJ whole genome shotgun (WGS) entry which is preliminary data.</text>
</comment>
<reference evidence="3" key="1">
    <citation type="journal article" date="2020" name="ISME J.">
        <title>Gammaproteobacteria mediating utilization of methyl-, sulfur- and petroleum organic compounds in deep ocean hydrothermal plumes.</title>
        <authorList>
            <person name="Zhou Z."/>
            <person name="Liu Y."/>
            <person name="Pan J."/>
            <person name="Cron B.R."/>
            <person name="Toner B.M."/>
            <person name="Anantharaman K."/>
            <person name="Breier J.A."/>
            <person name="Dick G.J."/>
            <person name="Li M."/>
        </authorList>
    </citation>
    <scope>NUCLEOTIDE SEQUENCE</scope>
    <source>
        <strain evidence="3">SZUA-1515</strain>
    </source>
</reference>
<keyword evidence="1" id="KW-1133">Transmembrane helix</keyword>
<evidence type="ECO:0000313" key="3">
    <source>
        <dbReference type="EMBL" id="HIQ29541.1"/>
    </source>
</evidence>
<evidence type="ECO:0000256" key="1">
    <source>
        <dbReference type="SAM" id="Phobius"/>
    </source>
</evidence>
<keyword evidence="1" id="KW-0472">Membrane</keyword>
<feature type="transmembrane region" description="Helical" evidence="1">
    <location>
        <begin position="6"/>
        <end position="28"/>
    </location>
</feature>